<feature type="domain" description="DUF7769" evidence="2">
    <location>
        <begin position="50"/>
        <end position="93"/>
    </location>
</feature>
<reference evidence="3 4" key="1">
    <citation type="submission" date="2023-01" db="EMBL/GenBank/DDBJ databases">
        <authorList>
            <person name="Kreplak J."/>
        </authorList>
    </citation>
    <scope>NUCLEOTIDE SEQUENCE [LARGE SCALE GENOMIC DNA]</scope>
</reference>
<dbReference type="PANTHER" id="PTHR33889">
    <property type="entry name" value="OS04G0681850 PROTEIN"/>
    <property type="match status" value="1"/>
</dbReference>
<evidence type="ECO:0000259" key="2">
    <source>
        <dbReference type="Pfam" id="PF24964"/>
    </source>
</evidence>
<dbReference type="InterPro" id="IPR056671">
    <property type="entry name" value="DUF7769"/>
</dbReference>
<accession>A0AAV0YL32</accession>
<organism evidence="3 4">
    <name type="scientific">Vicia faba</name>
    <name type="common">Broad bean</name>
    <name type="synonym">Faba vulgaris</name>
    <dbReference type="NCBI Taxonomy" id="3906"/>
    <lineage>
        <taxon>Eukaryota</taxon>
        <taxon>Viridiplantae</taxon>
        <taxon>Streptophyta</taxon>
        <taxon>Embryophyta</taxon>
        <taxon>Tracheophyta</taxon>
        <taxon>Spermatophyta</taxon>
        <taxon>Magnoliopsida</taxon>
        <taxon>eudicotyledons</taxon>
        <taxon>Gunneridae</taxon>
        <taxon>Pentapetalae</taxon>
        <taxon>rosids</taxon>
        <taxon>fabids</taxon>
        <taxon>Fabales</taxon>
        <taxon>Fabaceae</taxon>
        <taxon>Papilionoideae</taxon>
        <taxon>50 kb inversion clade</taxon>
        <taxon>NPAAA clade</taxon>
        <taxon>Hologalegina</taxon>
        <taxon>IRL clade</taxon>
        <taxon>Fabeae</taxon>
        <taxon>Vicia</taxon>
    </lineage>
</organism>
<proteinExistence type="predicted"/>
<dbReference type="AlphaFoldDB" id="A0AAV0YL32"/>
<evidence type="ECO:0000256" key="1">
    <source>
        <dbReference type="SAM" id="MobiDB-lite"/>
    </source>
</evidence>
<feature type="region of interest" description="Disordered" evidence="1">
    <location>
        <begin position="74"/>
        <end position="93"/>
    </location>
</feature>
<feature type="compositionally biased region" description="Polar residues" evidence="1">
    <location>
        <begin position="78"/>
        <end position="93"/>
    </location>
</feature>
<gene>
    <name evidence="3" type="ORF">VFH_U117320</name>
</gene>
<dbReference type="PANTHER" id="PTHR33889:SF1">
    <property type="entry name" value="OS03G0834800 PROTEIN"/>
    <property type="match status" value="1"/>
</dbReference>
<sequence>MALEEVEATNDIDESYEDNLQEEVEGNNDIVYVAENFEAKSRERKKLRVLSNEERMSIYHELLQKSVDGQLRKGATNEVASSNSVPIRTVQRI</sequence>
<evidence type="ECO:0000313" key="3">
    <source>
        <dbReference type="EMBL" id="CAI8585303.1"/>
    </source>
</evidence>
<name>A0AAV0YL32_VICFA</name>
<protein>
    <recommendedName>
        <fullName evidence="2">DUF7769 domain-containing protein</fullName>
    </recommendedName>
</protein>
<comment type="caution">
    <text evidence="3">The sequence shown here is derived from an EMBL/GenBank/DDBJ whole genome shotgun (WGS) entry which is preliminary data.</text>
</comment>
<dbReference type="EMBL" id="CATIWC010003443">
    <property type="protein sequence ID" value="CAI8585303.1"/>
    <property type="molecule type" value="Genomic_DNA"/>
</dbReference>
<evidence type="ECO:0000313" key="4">
    <source>
        <dbReference type="Proteomes" id="UP001157006"/>
    </source>
</evidence>
<keyword evidence="4" id="KW-1185">Reference proteome</keyword>
<dbReference type="Proteomes" id="UP001157006">
    <property type="component" value="Unassembled WGS sequence"/>
</dbReference>
<dbReference type="Pfam" id="PF24964">
    <property type="entry name" value="DUF7769"/>
    <property type="match status" value="1"/>
</dbReference>